<evidence type="ECO:0000256" key="5">
    <source>
        <dbReference type="PIRSR" id="PIRSR036289-51"/>
    </source>
</evidence>
<evidence type="ECO:0000259" key="7">
    <source>
        <dbReference type="Pfam" id="PF03633"/>
    </source>
</evidence>
<evidence type="ECO:0000313" key="9">
    <source>
        <dbReference type="EMBL" id="QIN77430.1"/>
    </source>
</evidence>
<dbReference type="GO" id="GO:0016757">
    <property type="term" value="F:glycosyltransferase activity"/>
    <property type="evidence" value="ECO:0007669"/>
    <property type="project" value="UniProtKB-KW"/>
</dbReference>
<dbReference type="FunFam" id="1.50.10.10:FF:000053">
    <property type="entry name" value="Putative glycosyl hydrolase"/>
    <property type="match status" value="1"/>
</dbReference>
<gene>
    <name evidence="9" type="ORF">GBA65_01680</name>
</gene>
<dbReference type="SUPFAM" id="SSF74650">
    <property type="entry name" value="Galactose mutarotase-like"/>
    <property type="match status" value="1"/>
</dbReference>
<dbReference type="GO" id="GO:0005975">
    <property type="term" value="P:carbohydrate metabolic process"/>
    <property type="evidence" value="ECO:0007669"/>
    <property type="project" value="InterPro"/>
</dbReference>
<evidence type="ECO:0000256" key="4">
    <source>
        <dbReference type="PIRSR" id="PIRSR036289-50"/>
    </source>
</evidence>
<dbReference type="GO" id="GO:0030246">
    <property type="term" value="F:carbohydrate binding"/>
    <property type="evidence" value="ECO:0007669"/>
    <property type="project" value="InterPro"/>
</dbReference>
<dbReference type="InterPro" id="IPR005196">
    <property type="entry name" value="Glyco_hydro_65_N"/>
</dbReference>
<protein>
    <submittedName>
        <fullName evidence="9">Glycoside hydrolase family 65 protein</fullName>
    </submittedName>
</protein>
<evidence type="ECO:0000313" key="10">
    <source>
        <dbReference type="Proteomes" id="UP000502706"/>
    </source>
</evidence>
<dbReference type="Pfam" id="PF03633">
    <property type="entry name" value="Glyco_hydro_65C"/>
    <property type="match status" value="1"/>
</dbReference>
<keyword evidence="2" id="KW-0328">Glycosyltransferase</keyword>
<reference evidence="9 10" key="1">
    <citation type="submission" date="2019-10" db="EMBL/GenBank/DDBJ databases">
        <title>Rubrobacter sp nov SCSIO 52915 isolated from a deep-sea sediment in the South China Sea.</title>
        <authorList>
            <person name="Chen R.W."/>
        </authorList>
    </citation>
    <scope>NUCLEOTIDE SEQUENCE [LARGE SCALE GENOMIC DNA]</scope>
    <source>
        <strain evidence="9 10">SCSIO 52915</strain>
    </source>
</reference>
<dbReference type="Pfam" id="PF03636">
    <property type="entry name" value="Glyco_hydro_65N"/>
    <property type="match status" value="1"/>
</dbReference>
<keyword evidence="10" id="KW-1185">Reference proteome</keyword>
<dbReference type="PANTHER" id="PTHR11051:SF8">
    <property type="entry name" value="PROTEIN-GLUCOSYLGALACTOSYLHYDROXYLYSINE GLUCOSIDASE"/>
    <property type="match status" value="1"/>
</dbReference>
<sequence>MLEERAGTTGPNWTLAYDSFEPEQEGLREALTSTGNGYFCTRGTLAWAEADGVSYPGTYTHGGFNRETTIMNGVPVLNEDLVNLPNWLLLELRIEGEEAVDMSNVELLSYRHEYDVRNAALRRVSRFRDRAGRETTLETRRFVSMADMHQAAMQWTVTPENWSGRVEVISSLDGRVTNGGVARYSRLEGRHLDPVSPRTFGPEIIALEARTRQSRIYVAEAARTRVYGEDGGVLDVRRGLYQMQDYIHQVLSFEVEEGRPARIEKMVSFYTSRDSAINEPLTNAGKAVGRYGTYEEAFERHARAWDELWDVCDVLVPRDDRVQLLLRLHISHVLQVCSPHTADLDAGVPARGLNGEAYRGHIFWDELFIYPFLNFRLPEITRGLLMYRYRRLNEARAAAKEAGYEGAMYPWQSGSDGQEETQTVHLNPKSGRWEPDLSHNQRHVSADIFYNIWRYYEATGDFEFLLDYGAEMMLDIARFWASIAHYNPERDRYEIHGVMGPDEFHEKYPGSDEEGLRNNAYTNVMVAWLSEISLEVLDLLTERHRKALSARIGLTDDEVGTLEEMSRKMFVPFHGDGIVSQFEGYEDLEELDWESYREKYGNIQRLDRILKAEGDDPDKYKLTKQADAVLLFFLFPSDVLRRLFERLGYDYEPEMVRKNVDYYDGRTSHGSTLSFIAHAGILAGIHPESSWTRYMVALESDVGDVQGGTTQEGIHMGVMAGTLDLIQRGYLGTEIRDGTLYFDPKPVGNLDGLSFPMRFRGTPLEVTLEGGELRVAAQADGLNQPVKVGVNGTVEEIEAGESHTFVL</sequence>
<dbReference type="Proteomes" id="UP000502706">
    <property type="component" value="Chromosome"/>
</dbReference>
<dbReference type="SUPFAM" id="SSF48208">
    <property type="entry name" value="Six-hairpin glycosidases"/>
    <property type="match status" value="1"/>
</dbReference>
<dbReference type="Gene3D" id="2.60.420.10">
    <property type="entry name" value="Maltose phosphorylase, domain 3"/>
    <property type="match status" value="1"/>
</dbReference>
<name>A0A6G8PSL9_9ACTN</name>
<dbReference type="AlphaFoldDB" id="A0A6G8PSL9"/>
<dbReference type="InterPro" id="IPR005194">
    <property type="entry name" value="Glyco_hydro_65_C"/>
</dbReference>
<dbReference type="EMBL" id="CP045121">
    <property type="protein sequence ID" value="QIN77430.1"/>
    <property type="molecule type" value="Genomic_DNA"/>
</dbReference>
<comment type="similarity">
    <text evidence="1">Belongs to the glycosyl hydrolase 65 family.</text>
</comment>
<feature type="binding site" evidence="5">
    <location>
        <begin position="364"/>
        <end position="365"/>
    </location>
    <ligand>
        <name>substrate</name>
    </ligand>
</feature>
<feature type="domain" description="Glycoside hydrolase family 65 central catalytic" evidence="6">
    <location>
        <begin position="327"/>
        <end position="723"/>
    </location>
</feature>
<evidence type="ECO:0000256" key="1">
    <source>
        <dbReference type="ARBA" id="ARBA00006768"/>
    </source>
</evidence>
<evidence type="ECO:0000259" key="8">
    <source>
        <dbReference type="Pfam" id="PF03636"/>
    </source>
</evidence>
<dbReference type="InterPro" id="IPR008928">
    <property type="entry name" value="6-hairpin_glycosidase_sf"/>
</dbReference>
<dbReference type="PANTHER" id="PTHR11051">
    <property type="entry name" value="GLYCOSYL HYDROLASE-RELATED"/>
    <property type="match status" value="1"/>
</dbReference>
<dbReference type="Gene3D" id="2.70.98.40">
    <property type="entry name" value="Glycoside hydrolase, family 65, N-terminal domain"/>
    <property type="match status" value="1"/>
</dbReference>
<accession>A0A6G8PSL9</accession>
<dbReference type="InterPro" id="IPR012341">
    <property type="entry name" value="6hp_glycosidase-like_sf"/>
</dbReference>
<feature type="domain" description="Glycoside hydrolase family 65 C-terminal" evidence="7">
    <location>
        <begin position="734"/>
        <end position="793"/>
    </location>
</feature>
<dbReference type="InterPro" id="IPR011013">
    <property type="entry name" value="Gal_mutarotase_sf_dom"/>
</dbReference>
<dbReference type="KEGG" id="rmar:GBA65_01680"/>
<dbReference type="PIRSF" id="PIRSF036289">
    <property type="entry name" value="Glycosyl_hydrolase_malt_phosph"/>
    <property type="match status" value="1"/>
</dbReference>
<dbReference type="InterPro" id="IPR017045">
    <property type="entry name" value="Malt_Pase/Glycosyl_Hdrlase"/>
</dbReference>
<feature type="binding site" evidence="5">
    <location>
        <begin position="624"/>
        <end position="625"/>
    </location>
    <ligand>
        <name>substrate</name>
    </ligand>
</feature>
<dbReference type="Pfam" id="PF03632">
    <property type="entry name" value="Glyco_hydro_65m"/>
    <property type="match status" value="1"/>
</dbReference>
<dbReference type="GO" id="GO:0004553">
    <property type="term" value="F:hydrolase activity, hydrolyzing O-glycosyl compounds"/>
    <property type="evidence" value="ECO:0007669"/>
    <property type="project" value="TreeGrafter"/>
</dbReference>
<evidence type="ECO:0000256" key="3">
    <source>
        <dbReference type="ARBA" id="ARBA00022679"/>
    </source>
</evidence>
<keyword evidence="3" id="KW-0808">Transferase</keyword>
<dbReference type="RefSeq" id="WP_166395112.1">
    <property type="nucleotide sequence ID" value="NZ_CP045121.1"/>
</dbReference>
<dbReference type="InterPro" id="IPR037018">
    <property type="entry name" value="GH65_N"/>
</dbReference>
<dbReference type="InterPro" id="IPR005195">
    <property type="entry name" value="Glyco_hydro_65_M"/>
</dbReference>
<organism evidence="9 10">
    <name type="scientific">Rubrobacter marinus</name>
    <dbReference type="NCBI Taxonomy" id="2653852"/>
    <lineage>
        <taxon>Bacteria</taxon>
        <taxon>Bacillati</taxon>
        <taxon>Actinomycetota</taxon>
        <taxon>Rubrobacteria</taxon>
        <taxon>Rubrobacterales</taxon>
        <taxon>Rubrobacteraceae</taxon>
        <taxon>Rubrobacter</taxon>
    </lineage>
</organism>
<evidence type="ECO:0000259" key="6">
    <source>
        <dbReference type="Pfam" id="PF03632"/>
    </source>
</evidence>
<feature type="active site" description="Proton donor" evidence="4">
    <location>
        <position position="503"/>
    </location>
</feature>
<dbReference type="Gene3D" id="1.50.10.10">
    <property type="match status" value="1"/>
</dbReference>
<proteinExistence type="inferred from homology"/>
<evidence type="ECO:0000256" key="2">
    <source>
        <dbReference type="ARBA" id="ARBA00022676"/>
    </source>
</evidence>
<keyword evidence="9" id="KW-0378">Hydrolase</keyword>
<feature type="domain" description="Glycoside hydrolase family 65 N-terminal" evidence="8">
    <location>
        <begin position="17"/>
        <end position="273"/>
    </location>
</feature>